<dbReference type="AlphaFoldDB" id="A0A1N7FJN4"/>
<dbReference type="RefSeq" id="WP_076439225.1">
    <property type="nucleotide sequence ID" value="NZ_FTNI01000022.1"/>
</dbReference>
<organism evidence="1 2">
    <name type="scientific">Microbispora rosea</name>
    <dbReference type="NCBI Taxonomy" id="58117"/>
    <lineage>
        <taxon>Bacteria</taxon>
        <taxon>Bacillati</taxon>
        <taxon>Actinomycetota</taxon>
        <taxon>Actinomycetes</taxon>
        <taxon>Streptosporangiales</taxon>
        <taxon>Streptosporangiaceae</taxon>
        <taxon>Microbispora</taxon>
    </lineage>
</organism>
<name>A0A1N7FJN4_9ACTN</name>
<dbReference type="OrthoDB" id="162914at2"/>
<dbReference type="Gene3D" id="2.30.110.10">
    <property type="entry name" value="Electron Transport, Fmn-binding Protein, Chain A"/>
    <property type="match status" value="1"/>
</dbReference>
<proteinExistence type="predicted"/>
<sequence length="337" mass="36854">MGCPCRPHGTAGRTNWPAEILPVLEHTLTCEYASLTRTGAPITWPVAPYVAEDGRTVDVSTGLTYPSKAERARRDPRVALLFSDPTGSPVSGPPTVLVQGLATVRDADLQANTDLYLRRTLAKYPQSLARQPWFLVRRQVWYWARIWIEVTPLRVLWWPDGRLDAPPLRWEAAPEVTAPPSDPVPAGAGAPKWLEPPADWRPRADHAAGLGDPVLTVVGEDGWPLPLRSSGATRVDDGFLVRIGPPGVPARGRACLTFHTHDADMSGQENVVLVGEATPLSDGVHVRVERALADFSLSGSRAGQVRKMVRTARALAPRLEREAARRGQPVPVLRRPR</sequence>
<reference evidence="2" key="1">
    <citation type="submission" date="2017-01" db="EMBL/GenBank/DDBJ databases">
        <authorList>
            <person name="Varghese N."/>
            <person name="Submissions S."/>
        </authorList>
    </citation>
    <scope>NUCLEOTIDE SEQUENCE [LARGE SCALE GENOMIC DNA]</scope>
    <source>
        <strain evidence="2">ATCC 12950</strain>
    </source>
</reference>
<dbReference type="EMBL" id="FTNI01000022">
    <property type="protein sequence ID" value="SIS00638.1"/>
    <property type="molecule type" value="Genomic_DNA"/>
</dbReference>
<dbReference type="SUPFAM" id="SSF50475">
    <property type="entry name" value="FMN-binding split barrel"/>
    <property type="match status" value="1"/>
</dbReference>
<evidence type="ECO:0000313" key="2">
    <source>
        <dbReference type="Proteomes" id="UP000186096"/>
    </source>
</evidence>
<keyword evidence="2" id="KW-1185">Reference proteome</keyword>
<dbReference type="STRING" id="58117.SAMN05421833_122104"/>
<protein>
    <recommendedName>
        <fullName evidence="3">Pyridoxamine 5'-phosphate oxidase</fullName>
    </recommendedName>
</protein>
<evidence type="ECO:0008006" key="3">
    <source>
        <dbReference type="Google" id="ProtNLM"/>
    </source>
</evidence>
<dbReference type="Proteomes" id="UP000186096">
    <property type="component" value="Unassembled WGS sequence"/>
</dbReference>
<gene>
    <name evidence="1" type="ORF">SAMN05421833_122104</name>
</gene>
<evidence type="ECO:0000313" key="1">
    <source>
        <dbReference type="EMBL" id="SIS00638.1"/>
    </source>
</evidence>
<dbReference type="InterPro" id="IPR012349">
    <property type="entry name" value="Split_barrel_FMN-bd"/>
</dbReference>
<accession>A0A1N7FJN4</accession>